<dbReference type="Proteomes" id="UP000005085">
    <property type="component" value="Unassembled WGS sequence"/>
</dbReference>
<protein>
    <submittedName>
        <fullName evidence="1">Uncharacterized protein</fullName>
    </submittedName>
</protein>
<dbReference type="AlphaFoldDB" id="C3XJ84"/>
<evidence type="ECO:0000313" key="2">
    <source>
        <dbReference type="Proteomes" id="UP000005085"/>
    </source>
</evidence>
<dbReference type="EMBL" id="ACDN02000044">
    <property type="protein sequence ID" value="EEO25073.2"/>
    <property type="molecule type" value="Genomic_DNA"/>
</dbReference>
<dbReference type="RefSeq" id="WP_020995765.1">
    <property type="nucleotide sequence ID" value="NZ_KI392040.1"/>
</dbReference>
<sequence>MCYVRNNDNKQSGIRTYDNTWYSLSRNKEGAKQWGTYNIPIYTDKDCTNTIESTTQRENFYIHGGESYGDNGGIDLSKEDTRFFNTLESLKQEYKEVLESIKDDKGRIIIKLEVEYEERKSNKIYSIEDAKEALRVIYNKYGEEMAKIIEKMYRSETAHFTSGQYKHTGTGGMEVFGKPPYYGWDSKFFEQNPSYTPIGIWSAFEGKGLSEQGGNPQVKDKKKQFVVMPSVLAGMEYKAYYINKHNGNWARWHSTQTQAQEAYKKAIEQIKARIIDEIKKDNTQ</sequence>
<reference evidence="1 2" key="1">
    <citation type="journal article" date="2014" name="Genome Announc.">
        <title>Draft genome sequences of six enterohepatic helicobacter species isolated from humans and one from rhesus macaques.</title>
        <authorList>
            <person name="Shen Z."/>
            <person name="Sheh A."/>
            <person name="Young S.K."/>
            <person name="Abouelliel A."/>
            <person name="Ward D.V."/>
            <person name="Earl A.M."/>
            <person name="Fox J.G."/>
        </authorList>
    </citation>
    <scope>NUCLEOTIDE SEQUENCE [LARGE SCALE GENOMIC DNA]</scope>
    <source>
        <strain evidence="1 2">ATCC 43879</strain>
    </source>
</reference>
<dbReference type="eggNOG" id="COG0741">
    <property type="taxonomic scope" value="Bacteria"/>
</dbReference>
<accession>C3XJ84</accession>
<comment type="caution">
    <text evidence="1">The sequence shown here is derived from an EMBL/GenBank/DDBJ whole genome shotgun (WGS) entry which is preliminary data.</text>
</comment>
<dbReference type="HOGENOM" id="CLU_979232_0_0_7"/>
<gene>
    <name evidence="1" type="ORF">HRAG_02130</name>
</gene>
<proteinExistence type="predicted"/>
<organism evidence="1 2">
    <name type="scientific">Helicobacter bilis ATCC 43879</name>
    <dbReference type="NCBI Taxonomy" id="613026"/>
    <lineage>
        <taxon>Bacteria</taxon>
        <taxon>Pseudomonadati</taxon>
        <taxon>Campylobacterota</taxon>
        <taxon>Epsilonproteobacteria</taxon>
        <taxon>Campylobacterales</taxon>
        <taxon>Helicobacteraceae</taxon>
        <taxon>Helicobacter</taxon>
    </lineage>
</organism>
<keyword evidence="2" id="KW-1185">Reference proteome</keyword>
<name>C3XJ84_9HELI</name>
<evidence type="ECO:0000313" key="1">
    <source>
        <dbReference type="EMBL" id="EEO25073.2"/>
    </source>
</evidence>